<evidence type="ECO:0000259" key="8">
    <source>
        <dbReference type="Pfam" id="PF02770"/>
    </source>
</evidence>
<dbReference type="InterPro" id="IPR037069">
    <property type="entry name" value="AcylCoA_DH/ox_N_sf"/>
</dbReference>
<dbReference type="Gene3D" id="1.10.540.10">
    <property type="entry name" value="Acyl-CoA dehydrogenase/oxidase, N-terminal domain"/>
    <property type="match status" value="1"/>
</dbReference>
<dbReference type="GO" id="GO:0016627">
    <property type="term" value="F:oxidoreductase activity, acting on the CH-CH group of donors"/>
    <property type="evidence" value="ECO:0007669"/>
    <property type="project" value="InterPro"/>
</dbReference>
<dbReference type="InterPro" id="IPR052161">
    <property type="entry name" value="Mycobact_Acyl-CoA_DH"/>
</dbReference>
<dbReference type="Gene3D" id="1.20.140.10">
    <property type="entry name" value="Butyryl-CoA Dehydrogenase, subunit A, domain 3"/>
    <property type="match status" value="1"/>
</dbReference>
<reference evidence="10 11" key="1">
    <citation type="submission" date="2020-02" db="EMBL/GenBank/DDBJ databases">
        <title>Full genome sequence of Nocardioides sp. R-3366.</title>
        <authorList>
            <person name="Im W.-T."/>
        </authorList>
    </citation>
    <scope>NUCLEOTIDE SEQUENCE [LARGE SCALE GENOMIC DNA]</scope>
    <source>
        <strain evidence="10 11">R-3366</strain>
    </source>
</reference>
<evidence type="ECO:0000256" key="5">
    <source>
        <dbReference type="ARBA" id="ARBA00023002"/>
    </source>
</evidence>
<dbReference type="KEGG" id="nano:G5V58_13970"/>
<keyword evidence="5 6" id="KW-0560">Oxidoreductase</keyword>
<dbReference type="AlphaFoldDB" id="A0A6G6WEY9"/>
<keyword evidence="4 6" id="KW-0274">FAD</keyword>
<dbReference type="InterPro" id="IPR013786">
    <property type="entry name" value="AcylCoA_DH/ox_N"/>
</dbReference>
<gene>
    <name evidence="10" type="ORF">G5V58_13970</name>
</gene>
<evidence type="ECO:0000259" key="9">
    <source>
        <dbReference type="Pfam" id="PF02771"/>
    </source>
</evidence>
<name>A0A6G6WEY9_9ACTN</name>
<dbReference type="PANTHER" id="PTHR43292">
    <property type="entry name" value="ACYL-COA DEHYDROGENASE"/>
    <property type="match status" value="1"/>
</dbReference>
<sequence length="409" mass="43837">MTSTDEAQRADAFAARVEAFLAERYPPRPRTLEHGWGDDSLVGAAFRESHDEVEDLRRARAHQRELFDAGLAWLGGPREYGGAGLGPAERRAFAQVASRYEVPDVNGLLVGQEILAPAVLAHGTDEQRARLLPALWSGDLVGCQLFSEPGAGSDLASLRTRAEKVDDGWVVNGQKVWSSGAHLSQVGELLARTDPDPESRSRGLTMFVLDMAAPGVVVRPLRQMTGTAHFCEVFLDDVFLPDSAVLGEVGAGWAVANVSLSSERDNFGDESADLFVRLFDRLVLLAHEVGADTDATVRDRLADAYIREAITELLPQSLAAGGGPVAGVGPSLVKLFATDANRRLAQTALDLIGPSLVTDTGAWGTFAWSRVLLGLHATRIAGGTDEIQRNIIAERALGLPREPRPAARG</sequence>
<organism evidence="10 11">
    <name type="scientific">Nocardioides anomalus</name>
    <dbReference type="NCBI Taxonomy" id="2712223"/>
    <lineage>
        <taxon>Bacteria</taxon>
        <taxon>Bacillati</taxon>
        <taxon>Actinomycetota</taxon>
        <taxon>Actinomycetes</taxon>
        <taxon>Propionibacteriales</taxon>
        <taxon>Nocardioidaceae</taxon>
        <taxon>Nocardioides</taxon>
    </lineage>
</organism>
<dbReference type="GO" id="GO:0050660">
    <property type="term" value="F:flavin adenine dinucleotide binding"/>
    <property type="evidence" value="ECO:0007669"/>
    <property type="project" value="InterPro"/>
</dbReference>
<accession>A0A6G6WEY9</accession>
<feature type="domain" description="Acyl-CoA dehydrogenase/oxidase C-terminal" evidence="7">
    <location>
        <begin position="250"/>
        <end position="396"/>
    </location>
</feature>
<protein>
    <submittedName>
        <fullName evidence="10">Acyl-CoA dehydrogenase</fullName>
    </submittedName>
</protein>
<dbReference type="SUPFAM" id="SSF56645">
    <property type="entry name" value="Acyl-CoA dehydrogenase NM domain-like"/>
    <property type="match status" value="1"/>
</dbReference>
<evidence type="ECO:0000256" key="4">
    <source>
        <dbReference type="ARBA" id="ARBA00022827"/>
    </source>
</evidence>
<dbReference type="InterPro" id="IPR046373">
    <property type="entry name" value="Acyl-CoA_Oxase/DH_mid-dom_sf"/>
</dbReference>
<evidence type="ECO:0000256" key="2">
    <source>
        <dbReference type="ARBA" id="ARBA00009347"/>
    </source>
</evidence>
<proteinExistence type="inferred from homology"/>
<dbReference type="Proteomes" id="UP000502996">
    <property type="component" value="Chromosome"/>
</dbReference>
<comment type="similarity">
    <text evidence="2 6">Belongs to the acyl-CoA dehydrogenase family.</text>
</comment>
<dbReference type="EMBL" id="CP049257">
    <property type="protein sequence ID" value="QIG43723.1"/>
    <property type="molecule type" value="Genomic_DNA"/>
</dbReference>
<evidence type="ECO:0000256" key="3">
    <source>
        <dbReference type="ARBA" id="ARBA00022630"/>
    </source>
</evidence>
<feature type="domain" description="Acyl-CoA dehydrogenase/oxidase N-terminal" evidence="9">
    <location>
        <begin position="59"/>
        <end position="139"/>
    </location>
</feature>
<dbReference type="SUPFAM" id="SSF47203">
    <property type="entry name" value="Acyl-CoA dehydrogenase C-terminal domain-like"/>
    <property type="match status" value="1"/>
</dbReference>
<dbReference type="Pfam" id="PF00441">
    <property type="entry name" value="Acyl-CoA_dh_1"/>
    <property type="match status" value="1"/>
</dbReference>
<dbReference type="Pfam" id="PF02771">
    <property type="entry name" value="Acyl-CoA_dh_N"/>
    <property type="match status" value="1"/>
</dbReference>
<dbReference type="InterPro" id="IPR009075">
    <property type="entry name" value="AcylCo_DH/oxidase_C"/>
</dbReference>
<evidence type="ECO:0000259" key="7">
    <source>
        <dbReference type="Pfam" id="PF00441"/>
    </source>
</evidence>
<evidence type="ECO:0000256" key="6">
    <source>
        <dbReference type="RuleBase" id="RU362125"/>
    </source>
</evidence>
<evidence type="ECO:0000256" key="1">
    <source>
        <dbReference type="ARBA" id="ARBA00001974"/>
    </source>
</evidence>
<dbReference type="InterPro" id="IPR036250">
    <property type="entry name" value="AcylCo_DH-like_C"/>
</dbReference>
<dbReference type="RefSeq" id="WP_165233778.1">
    <property type="nucleotide sequence ID" value="NZ_CP049257.1"/>
</dbReference>
<keyword evidence="11" id="KW-1185">Reference proteome</keyword>
<dbReference type="FunFam" id="2.40.110.10:FF:000011">
    <property type="entry name" value="Acyl-CoA dehydrogenase FadE34"/>
    <property type="match status" value="1"/>
</dbReference>
<dbReference type="PANTHER" id="PTHR43292:SF3">
    <property type="entry name" value="ACYL-COA DEHYDROGENASE FADE29"/>
    <property type="match status" value="1"/>
</dbReference>
<evidence type="ECO:0000313" key="11">
    <source>
        <dbReference type="Proteomes" id="UP000502996"/>
    </source>
</evidence>
<comment type="cofactor">
    <cofactor evidence="1 6">
        <name>FAD</name>
        <dbReference type="ChEBI" id="CHEBI:57692"/>
    </cofactor>
</comment>
<dbReference type="InterPro" id="IPR009100">
    <property type="entry name" value="AcylCoA_DH/oxidase_NM_dom_sf"/>
</dbReference>
<feature type="domain" description="Acyl-CoA oxidase/dehydrogenase middle" evidence="8">
    <location>
        <begin position="143"/>
        <end position="238"/>
    </location>
</feature>
<dbReference type="Gene3D" id="2.40.110.10">
    <property type="entry name" value="Butyryl-CoA Dehydrogenase, subunit A, domain 2"/>
    <property type="match status" value="1"/>
</dbReference>
<dbReference type="GO" id="GO:0005886">
    <property type="term" value="C:plasma membrane"/>
    <property type="evidence" value="ECO:0007669"/>
    <property type="project" value="TreeGrafter"/>
</dbReference>
<keyword evidence="3 6" id="KW-0285">Flavoprotein</keyword>
<dbReference type="Pfam" id="PF02770">
    <property type="entry name" value="Acyl-CoA_dh_M"/>
    <property type="match status" value="1"/>
</dbReference>
<evidence type="ECO:0000313" key="10">
    <source>
        <dbReference type="EMBL" id="QIG43723.1"/>
    </source>
</evidence>
<dbReference type="InterPro" id="IPR006091">
    <property type="entry name" value="Acyl-CoA_Oxase/DH_mid-dom"/>
</dbReference>